<evidence type="ECO:0000313" key="3">
    <source>
        <dbReference type="Proteomes" id="UP000824024"/>
    </source>
</evidence>
<dbReference type="CDD" id="cd01990">
    <property type="entry name" value="LarE-like"/>
    <property type="match status" value="1"/>
</dbReference>
<comment type="caution">
    <text evidence="2">The sequence shown here is derived from an EMBL/GenBank/DDBJ whole genome shotgun (WGS) entry which is preliminary data.</text>
</comment>
<dbReference type="InterPro" id="IPR052188">
    <property type="entry name" value="Ni-pincer_cofactor_biosynth"/>
</dbReference>
<dbReference type="SUPFAM" id="SSF52402">
    <property type="entry name" value="Adenine nucleotide alpha hydrolases-like"/>
    <property type="match status" value="1"/>
</dbReference>
<accession>A0A9D2D561</accession>
<dbReference type="PANTHER" id="PTHR43169:SF2">
    <property type="entry name" value="NAD_GMP SYNTHASE DOMAIN-CONTAINING PROTEIN"/>
    <property type="match status" value="1"/>
</dbReference>
<reference evidence="2" key="1">
    <citation type="journal article" date="2021" name="PeerJ">
        <title>Extensive microbial diversity within the chicken gut microbiome revealed by metagenomics and culture.</title>
        <authorList>
            <person name="Gilroy R."/>
            <person name="Ravi A."/>
            <person name="Getino M."/>
            <person name="Pursley I."/>
            <person name="Horton D.L."/>
            <person name="Alikhan N.F."/>
            <person name="Baker D."/>
            <person name="Gharbi K."/>
            <person name="Hall N."/>
            <person name="Watson M."/>
            <person name="Adriaenssens E.M."/>
            <person name="Foster-Nyarko E."/>
            <person name="Jarju S."/>
            <person name="Secka A."/>
            <person name="Antonio M."/>
            <person name="Oren A."/>
            <person name="Chaudhuri R.R."/>
            <person name="La Ragione R."/>
            <person name="Hildebrand F."/>
            <person name="Pallen M.J."/>
        </authorList>
    </citation>
    <scope>NUCLEOTIDE SEQUENCE</scope>
    <source>
        <strain evidence="2">CHK192-9172</strain>
    </source>
</reference>
<dbReference type="InterPro" id="IPR014729">
    <property type="entry name" value="Rossmann-like_a/b/a_fold"/>
</dbReference>
<dbReference type="InterPro" id="IPR018317">
    <property type="entry name" value="QueC"/>
</dbReference>
<dbReference type="Gene3D" id="3.40.50.620">
    <property type="entry name" value="HUPs"/>
    <property type="match status" value="1"/>
</dbReference>
<keyword evidence="2" id="KW-0808">Transferase</keyword>
<sequence length="255" mass="28639">MDMKNYFGMHPKAAVAFSGGTDSAFLLYQASKYAKEVQAWYFLTPFQHEQEAEDARRFCDQLGVKLNILKEDILGQPDVKKNDSQRCYYCKKAMFLSLKQACEKAGFSEVMEGTNASDSPEGRPGYRALQELGILSPLRLCGLTKSEIRRLSKEAGLFTAAKPSNSCLATRIPEGMEITKELLDKVAACEKVMTELGFSDFRVRVRGNERKDTGLIQVPEDQIQKAAMLHREVTAGMEGYFQNILLDLRPREGVD</sequence>
<gene>
    <name evidence="2" type="primary">larE</name>
    <name evidence="2" type="ORF">IAA08_12465</name>
</gene>
<dbReference type="InterPro" id="IPR005232">
    <property type="entry name" value="LarE"/>
</dbReference>
<evidence type="ECO:0000313" key="2">
    <source>
        <dbReference type="EMBL" id="HIZ08735.1"/>
    </source>
</evidence>
<dbReference type="EMBL" id="DXCH01000334">
    <property type="protein sequence ID" value="HIZ08735.1"/>
    <property type="molecule type" value="Genomic_DNA"/>
</dbReference>
<name>A0A9D2D561_9FIRM</name>
<dbReference type="NCBIfam" id="TIGR00268">
    <property type="entry name" value="ATP-dependent sacrificial sulfur transferase LarE"/>
    <property type="match status" value="1"/>
</dbReference>
<dbReference type="AlphaFoldDB" id="A0A9D2D561"/>
<dbReference type="Proteomes" id="UP000824024">
    <property type="component" value="Unassembled WGS sequence"/>
</dbReference>
<proteinExistence type="predicted"/>
<protein>
    <submittedName>
        <fullName evidence="2">ATP-dependent sacrificial sulfur transferase LarE</fullName>
    </submittedName>
</protein>
<evidence type="ECO:0000256" key="1">
    <source>
        <dbReference type="PIRSR" id="PIRSR006661-1"/>
    </source>
</evidence>
<organism evidence="2 3">
    <name type="scientific">Candidatus Eubacterium avistercoris</name>
    <dbReference type="NCBI Taxonomy" id="2838567"/>
    <lineage>
        <taxon>Bacteria</taxon>
        <taxon>Bacillati</taxon>
        <taxon>Bacillota</taxon>
        <taxon>Clostridia</taxon>
        <taxon>Eubacteriales</taxon>
        <taxon>Eubacteriaceae</taxon>
        <taxon>Eubacterium</taxon>
    </lineage>
</organism>
<dbReference type="Pfam" id="PF06508">
    <property type="entry name" value="QueC"/>
    <property type="match status" value="1"/>
</dbReference>
<feature type="active site" description="Nucleophile and sulfur donor" evidence="1">
    <location>
        <position position="167"/>
    </location>
</feature>
<dbReference type="GO" id="GO:0016783">
    <property type="term" value="F:sulfurtransferase activity"/>
    <property type="evidence" value="ECO:0007669"/>
    <property type="project" value="InterPro"/>
</dbReference>
<reference evidence="2" key="2">
    <citation type="submission" date="2021-04" db="EMBL/GenBank/DDBJ databases">
        <authorList>
            <person name="Gilroy R."/>
        </authorList>
    </citation>
    <scope>NUCLEOTIDE SEQUENCE</scope>
    <source>
        <strain evidence="2">CHK192-9172</strain>
    </source>
</reference>
<dbReference type="PANTHER" id="PTHR43169">
    <property type="entry name" value="EXSB FAMILY PROTEIN"/>
    <property type="match status" value="1"/>
</dbReference>
<dbReference type="PIRSF" id="PIRSF006661">
    <property type="entry name" value="PP-lp_UCP006661"/>
    <property type="match status" value="1"/>
</dbReference>